<keyword evidence="3" id="KW-0408">Iron</keyword>
<evidence type="ECO:0000259" key="5">
    <source>
        <dbReference type="Pfam" id="PF00034"/>
    </source>
</evidence>
<keyword evidence="2" id="KW-0479">Metal-binding</keyword>
<dbReference type="GO" id="GO:0009055">
    <property type="term" value="F:electron transfer activity"/>
    <property type="evidence" value="ECO:0007669"/>
    <property type="project" value="InterPro"/>
</dbReference>
<dbReference type="SUPFAM" id="SSF46626">
    <property type="entry name" value="Cytochrome c"/>
    <property type="match status" value="1"/>
</dbReference>
<dbReference type="Pfam" id="PF00034">
    <property type="entry name" value="Cytochrom_C"/>
    <property type="match status" value="1"/>
</dbReference>
<dbReference type="GO" id="GO:0046872">
    <property type="term" value="F:metal ion binding"/>
    <property type="evidence" value="ECO:0007669"/>
    <property type="project" value="UniProtKB-KW"/>
</dbReference>
<evidence type="ECO:0000256" key="4">
    <source>
        <dbReference type="SAM" id="SignalP"/>
    </source>
</evidence>
<dbReference type="Gene3D" id="1.10.760.10">
    <property type="entry name" value="Cytochrome c-like domain"/>
    <property type="match status" value="1"/>
</dbReference>
<keyword evidence="4" id="KW-0732">Signal</keyword>
<dbReference type="EMBL" id="JACPUR010000028">
    <property type="protein sequence ID" value="MBI3128348.1"/>
    <property type="molecule type" value="Genomic_DNA"/>
</dbReference>
<dbReference type="InterPro" id="IPR036909">
    <property type="entry name" value="Cyt_c-like_dom_sf"/>
</dbReference>
<keyword evidence="1" id="KW-0349">Heme</keyword>
<evidence type="ECO:0000256" key="1">
    <source>
        <dbReference type="ARBA" id="ARBA00022617"/>
    </source>
</evidence>
<proteinExistence type="predicted"/>
<dbReference type="Proteomes" id="UP000782312">
    <property type="component" value="Unassembled WGS sequence"/>
</dbReference>
<feature type="domain" description="Cytochrome c" evidence="5">
    <location>
        <begin position="53"/>
        <end position="107"/>
    </location>
</feature>
<gene>
    <name evidence="6" type="ORF">HYZ11_12140</name>
</gene>
<feature type="chain" id="PRO_5037919375" evidence="4">
    <location>
        <begin position="27"/>
        <end position="119"/>
    </location>
</feature>
<organism evidence="6 7">
    <name type="scientific">Tectimicrobiota bacterium</name>
    <dbReference type="NCBI Taxonomy" id="2528274"/>
    <lineage>
        <taxon>Bacteria</taxon>
        <taxon>Pseudomonadati</taxon>
        <taxon>Nitrospinota/Tectimicrobiota group</taxon>
        <taxon>Candidatus Tectimicrobiota</taxon>
    </lineage>
</organism>
<dbReference type="GO" id="GO:0020037">
    <property type="term" value="F:heme binding"/>
    <property type="evidence" value="ECO:0007669"/>
    <property type="project" value="InterPro"/>
</dbReference>
<evidence type="ECO:0000256" key="2">
    <source>
        <dbReference type="ARBA" id="ARBA00022723"/>
    </source>
</evidence>
<dbReference type="AlphaFoldDB" id="A0A932I0C2"/>
<reference evidence="6" key="1">
    <citation type="submission" date="2020-07" db="EMBL/GenBank/DDBJ databases">
        <title>Huge and variable diversity of episymbiotic CPR bacteria and DPANN archaea in groundwater ecosystems.</title>
        <authorList>
            <person name="He C.Y."/>
            <person name="Keren R."/>
            <person name="Whittaker M."/>
            <person name="Farag I.F."/>
            <person name="Doudna J."/>
            <person name="Cate J.H.D."/>
            <person name="Banfield J.F."/>
        </authorList>
    </citation>
    <scope>NUCLEOTIDE SEQUENCE</scope>
    <source>
        <strain evidence="6">NC_groundwater_763_Ag_S-0.2um_68_21</strain>
    </source>
</reference>
<evidence type="ECO:0000256" key="3">
    <source>
        <dbReference type="ARBA" id="ARBA00023004"/>
    </source>
</evidence>
<name>A0A932I0C2_UNCTE</name>
<evidence type="ECO:0000313" key="6">
    <source>
        <dbReference type="EMBL" id="MBI3128348.1"/>
    </source>
</evidence>
<sequence length="119" mass="12715">MRRMIRILPMALAVLALAGWSSAAWAAPQQRKTIPMGPYFQTLKADASIDKSIERGKTLFNELGCGGCHPRGGTIGGVQRNVAGDVVPIPVPDLRGAALHYPRLSMTGFTANIGIMNDL</sequence>
<dbReference type="InterPro" id="IPR009056">
    <property type="entry name" value="Cyt_c-like_dom"/>
</dbReference>
<feature type="signal peptide" evidence="4">
    <location>
        <begin position="1"/>
        <end position="26"/>
    </location>
</feature>
<evidence type="ECO:0000313" key="7">
    <source>
        <dbReference type="Proteomes" id="UP000782312"/>
    </source>
</evidence>
<accession>A0A932I0C2</accession>
<protein>
    <submittedName>
        <fullName evidence="6">C-type cytochrome</fullName>
    </submittedName>
</protein>
<comment type="caution">
    <text evidence="6">The sequence shown here is derived from an EMBL/GenBank/DDBJ whole genome shotgun (WGS) entry which is preliminary data.</text>
</comment>